<organism evidence="1 2">
    <name type="scientific">Oryzias melastigma</name>
    <name type="common">Marine medaka</name>
    <dbReference type="NCBI Taxonomy" id="30732"/>
    <lineage>
        <taxon>Eukaryota</taxon>
        <taxon>Metazoa</taxon>
        <taxon>Chordata</taxon>
        <taxon>Craniata</taxon>
        <taxon>Vertebrata</taxon>
        <taxon>Euteleostomi</taxon>
        <taxon>Actinopterygii</taxon>
        <taxon>Neopterygii</taxon>
        <taxon>Teleostei</taxon>
        <taxon>Neoteleostei</taxon>
        <taxon>Acanthomorphata</taxon>
        <taxon>Ovalentaria</taxon>
        <taxon>Atherinomorphae</taxon>
        <taxon>Beloniformes</taxon>
        <taxon>Adrianichthyidae</taxon>
        <taxon>Oryziinae</taxon>
        <taxon>Oryzias</taxon>
    </lineage>
</organism>
<accession>A0A3B3CGI7</accession>
<dbReference type="AlphaFoldDB" id="A0A3B3CGI7"/>
<keyword evidence="2" id="KW-1185">Reference proteome</keyword>
<dbReference type="Proteomes" id="UP000261560">
    <property type="component" value="Unplaced"/>
</dbReference>
<dbReference type="PaxDb" id="30732-ENSOMEP00000016957"/>
<reference evidence="1" key="1">
    <citation type="submission" date="2025-08" db="UniProtKB">
        <authorList>
            <consortium name="Ensembl"/>
        </authorList>
    </citation>
    <scope>IDENTIFICATION</scope>
</reference>
<proteinExistence type="predicted"/>
<name>A0A3B3CGI7_ORYME</name>
<sequence length="57" mass="6734">MRTLVLTFSMVVEDLGRQQTVPHLKKEMSFTTLQICSLSVKNCFQWPKRHSLRPLSW</sequence>
<evidence type="ECO:0000313" key="1">
    <source>
        <dbReference type="Ensembl" id="ENSOMEP00000016957.1"/>
    </source>
</evidence>
<dbReference type="Ensembl" id="ENSOMET00000034615.1">
    <property type="protein sequence ID" value="ENSOMEP00000016957.1"/>
    <property type="gene ID" value="ENSOMEG00000018628.1"/>
</dbReference>
<protein>
    <submittedName>
        <fullName evidence="1">Uncharacterized protein</fullName>
    </submittedName>
</protein>
<reference evidence="1" key="2">
    <citation type="submission" date="2025-09" db="UniProtKB">
        <authorList>
            <consortium name="Ensembl"/>
        </authorList>
    </citation>
    <scope>IDENTIFICATION</scope>
</reference>
<evidence type="ECO:0000313" key="2">
    <source>
        <dbReference type="Proteomes" id="UP000261560"/>
    </source>
</evidence>